<reference evidence="2 3" key="2">
    <citation type="submission" date="2015-05" db="EMBL/GenBank/DDBJ databases">
        <authorList>
            <person name="Morales-Cruz A."/>
            <person name="Amrine K.C."/>
            <person name="Cantu D."/>
        </authorList>
    </citation>
    <scope>NUCLEOTIDE SEQUENCE [LARGE SCALE GENOMIC DNA]</scope>
    <source>
        <strain evidence="2">DA912</strain>
    </source>
</reference>
<proteinExistence type="predicted"/>
<protein>
    <submittedName>
        <fullName evidence="2">Putative alpha-ketoglutarate-dependent sulfonate dioxygenase</fullName>
    </submittedName>
</protein>
<name>A0A0G2H336_9PEZI</name>
<evidence type="ECO:0000313" key="3">
    <source>
        <dbReference type="Proteomes" id="UP000034680"/>
    </source>
</evidence>
<dbReference type="Proteomes" id="UP000034680">
    <property type="component" value="Unassembled WGS sequence"/>
</dbReference>
<sequence>MEGYPLHFKYADYATIGGRGDFAQQMVVEELAKILLGYGVEQLAVHLQEAIEEADRKYQDYRRNSQAKWQRPSLQPRRGRLLVFGVGHHLQEVIGLAPAESKWIEGFLEEDIITKNHGLQCRVKWDVDYLAVFDDRSSVSYRDI</sequence>
<evidence type="ECO:0000313" key="2">
    <source>
        <dbReference type="EMBL" id="KKY29698.1"/>
    </source>
</evidence>
<dbReference type="GO" id="GO:0051213">
    <property type="term" value="F:dioxygenase activity"/>
    <property type="evidence" value="ECO:0007669"/>
    <property type="project" value="UniProtKB-KW"/>
</dbReference>
<dbReference type="SUPFAM" id="SSF51197">
    <property type="entry name" value="Clavaminate synthase-like"/>
    <property type="match status" value="1"/>
</dbReference>
<dbReference type="EMBL" id="LCUC01000648">
    <property type="protein sequence ID" value="KKY29698.1"/>
    <property type="molecule type" value="Genomic_DNA"/>
</dbReference>
<gene>
    <name evidence="2" type="ORF">UCDDA912_g10371</name>
</gene>
<dbReference type="Gene3D" id="3.60.130.10">
    <property type="entry name" value="Clavaminate synthase-like"/>
    <property type="match status" value="1"/>
</dbReference>
<organism evidence="2 3">
    <name type="scientific">Diaporthe ampelina</name>
    <dbReference type="NCBI Taxonomy" id="1214573"/>
    <lineage>
        <taxon>Eukaryota</taxon>
        <taxon>Fungi</taxon>
        <taxon>Dikarya</taxon>
        <taxon>Ascomycota</taxon>
        <taxon>Pezizomycotina</taxon>
        <taxon>Sordariomycetes</taxon>
        <taxon>Sordariomycetidae</taxon>
        <taxon>Diaporthales</taxon>
        <taxon>Diaporthaceae</taxon>
        <taxon>Diaporthe</taxon>
    </lineage>
</organism>
<accession>A0A0G2H336</accession>
<keyword evidence="1" id="KW-0560">Oxidoreductase</keyword>
<reference evidence="2 3" key="1">
    <citation type="submission" date="2015-05" db="EMBL/GenBank/DDBJ databases">
        <title>Distinctive expansion of gene families associated with plant cell wall degradation and secondary metabolism in the genomes of grapevine trunk pathogens.</title>
        <authorList>
            <person name="Lawrence D.P."/>
            <person name="Travadon R."/>
            <person name="Rolshausen P.E."/>
            <person name="Baumgartner K."/>
        </authorList>
    </citation>
    <scope>NUCLEOTIDE SEQUENCE [LARGE SCALE GENOMIC DNA]</scope>
    <source>
        <strain evidence="2">DA912</strain>
    </source>
</reference>
<keyword evidence="2" id="KW-0223">Dioxygenase</keyword>
<dbReference type="AlphaFoldDB" id="A0A0G2H336"/>
<dbReference type="InterPro" id="IPR042098">
    <property type="entry name" value="TauD-like_sf"/>
</dbReference>
<keyword evidence="3" id="KW-1185">Reference proteome</keyword>
<comment type="caution">
    <text evidence="2">The sequence shown here is derived from an EMBL/GenBank/DDBJ whole genome shotgun (WGS) entry which is preliminary data.</text>
</comment>
<evidence type="ECO:0000256" key="1">
    <source>
        <dbReference type="ARBA" id="ARBA00023002"/>
    </source>
</evidence>
<dbReference type="OrthoDB" id="5377772at2759"/>